<feature type="transmembrane region" description="Helical" evidence="2">
    <location>
        <begin position="54"/>
        <end position="75"/>
    </location>
</feature>
<dbReference type="AlphaFoldDB" id="A0A9Q1D2N5"/>
<dbReference type="OrthoDB" id="2126698at2759"/>
<dbReference type="Proteomes" id="UP001152803">
    <property type="component" value="Unassembled WGS sequence"/>
</dbReference>
<feature type="transmembrane region" description="Helical" evidence="2">
    <location>
        <begin position="540"/>
        <end position="564"/>
    </location>
</feature>
<feature type="compositionally biased region" description="Polar residues" evidence="3">
    <location>
        <begin position="16"/>
        <end position="25"/>
    </location>
</feature>
<feature type="transmembrane region" description="Helical" evidence="2">
    <location>
        <begin position="391"/>
        <end position="413"/>
    </location>
</feature>
<name>A0A9Q1D2N5_CONCO</name>
<keyword evidence="2" id="KW-0812">Transmembrane</keyword>
<evidence type="ECO:0000256" key="1">
    <source>
        <dbReference type="ARBA" id="ARBA00010199"/>
    </source>
</evidence>
<feature type="transmembrane region" description="Helical" evidence="2">
    <location>
        <begin position="128"/>
        <end position="148"/>
    </location>
</feature>
<accession>A0A9Q1D2N5</accession>
<feature type="transmembrane region" description="Helical" evidence="2">
    <location>
        <begin position="258"/>
        <end position="281"/>
    </location>
</feature>
<protein>
    <recommendedName>
        <fullName evidence="2">Multidrug and toxin extrusion protein</fullName>
    </recommendedName>
</protein>
<comment type="caution">
    <text evidence="2">Lacks conserved residue(s) required for the propagation of feature annotation.</text>
</comment>
<evidence type="ECO:0000256" key="3">
    <source>
        <dbReference type="SAM" id="MobiDB-lite"/>
    </source>
</evidence>
<keyword evidence="2" id="KW-0472">Membrane</keyword>
<feature type="transmembrane region" description="Helical" evidence="2">
    <location>
        <begin position="210"/>
        <end position="237"/>
    </location>
</feature>
<dbReference type="EMBL" id="JAFJMO010000014">
    <property type="protein sequence ID" value="KAJ8256435.1"/>
    <property type="molecule type" value="Genomic_DNA"/>
</dbReference>
<evidence type="ECO:0000256" key="2">
    <source>
        <dbReference type="RuleBase" id="RU004914"/>
    </source>
</evidence>
<dbReference type="InterPro" id="IPR002528">
    <property type="entry name" value="MATE_fam"/>
</dbReference>
<dbReference type="GO" id="GO:0015297">
    <property type="term" value="F:antiporter activity"/>
    <property type="evidence" value="ECO:0007669"/>
    <property type="project" value="InterPro"/>
</dbReference>
<dbReference type="PANTHER" id="PTHR11206">
    <property type="entry name" value="MULTIDRUG RESISTANCE PROTEIN"/>
    <property type="match status" value="1"/>
</dbReference>
<reference evidence="4" key="1">
    <citation type="journal article" date="2023" name="Science">
        <title>Genome structures resolve the early diversification of teleost fishes.</title>
        <authorList>
            <person name="Parey E."/>
            <person name="Louis A."/>
            <person name="Montfort J."/>
            <person name="Bouchez O."/>
            <person name="Roques C."/>
            <person name="Iampietro C."/>
            <person name="Lluch J."/>
            <person name="Castinel A."/>
            <person name="Donnadieu C."/>
            <person name="Desvignes T."/>
            <person name="Floi Bucao C."/>
            <person name="Jouanno E."/>
            <person name="Wen M."/>
            <person name="Mejri S."/>
            <person name="Dirks R."/>
            <person name="Jansen H."/>
            <person name="Henkel C."/>
            <person name="Chen W.J."/>
            <person name="Zahm M."/>
            <person name="Cabau C."/>
            <person name="Klopp C."/>
            <person name="Thompson A.W."/>
            <person name="Robinson-Rechavi M."/>
            <person name="Braasch I."/>
            <person name="Lecointre G."/>
            <person name="Bobe J."/>
            <person name="Postlethwait J.H."/>
            <person name="Berthelot C."/>
            <person name="Roest Crollius H."/>
            <person name="Guiguen Y."/>
        </authorList>
    </citation>
    <scope>NUCLEOTIDE SEQUENCE</scope>
    <source>
        <strain evidence="4">Concon-B</strain>
    </source>
</reference>
<comment type="caution">
    <text evidence="4">The sequence shown here is derived from an EMBL/GenBank/DDBJ whole genome shotgun (WGS) entry which is preliminary data.</text>
</comment>
<feature type="transmembrane region" description="Helical" evidence="2">
    <location>
        <begin position="169"/>
        <end position="190"/>
    </location>
</feature>
<proteinExistence type="inferred from homology"/>
<feature type="region of interest" description="Disordered" evidence="3">
    <location>
        <begin position="1"/>
        <end position="25"/>
    </location>
</feature>
<keyword evidence="2" id="KW-1133">Transmembrane helix</keyword>
<dbReference type="GO" id="GO:0042910">
    <property type="term" value="F:xenobiotic transmembrane transporter activity"/>
    <property type="evidence" value="ECO:0007669"/>
    <property type="project" value="InterPro"/>
</dbReference>
<dbReference type="Pfam" id="PF01554">
    <property type="entry name" value="MatE"/>
    <property type="match status" value="2"/>
</dbReference>
<organism evidence="4 5">
    <name type="scientific">Conger conger</name>
    <name type="common">Conger eel</name>
    <name type="synonym">Muraena conger</name>
    <dbReference type="NCBI Taxonomy" id="82655"/>
    <lineage>
        <taxon>Eukaryota</taxon>
        <taxon>Metazoa</taxon>
        <taxon>Chordata</taxon>
        <taxon>Craniata</taxon>
        <taxon>Vertebrata</taxon>
        <taxon>Euteleostomi</taxon>
        <taxon>Actinopterygii</taxon>
        <taxon>Neopterygii</taxon>
        <taxon>Teleostei</taxon>
        <taxon>Anguilliformes</taxon>
        <taxon>Congridae</taxon>
        <taxon>Conger</taxon>
    </lineage>
</organism>
<comment type="similarity">
    <text evidence="1 2">Belongs to the multi antimicrobial extrusion (MATE) (TC 2.A.66.1) family.</text>
</comment>
<gene>
    <name evidence="4" type="ORF">COCON_G00185870</name>
</gene>
<feature type="transmembrane region" description="Helical" evidence="2">
    <location>
        <begin position="287"/>
        <end position="309"/>
    </location>
</feature>
<feature type="transmembrane region" description="Helical" evidence="2">
    <location>
        <begin position="425"/>
        <end position="445"/>
    </location>
</feature>
<evidence type="ECO:0000313" key="5">
    <source>
        <dbReference type="Proteomes" id="UP001152803"/>
    </source>
</evidence>
<evidence type="ECO:0000313" key="4">
    <source>
        <dbReference type="EMBL" id="KAJ8256435.1"/>
    </source>
</evidence>
<keyword evidence="5" id="KW-1185">Reference proteome</keyword>
<dbReference type="GO" id="GO:0016020">
    <property type="term" value="C:membrane"/>
    <property type="evidence" value="ECO:0007669"/>
    <property type="project" value="InterPro"/>
</dbReference>
<sequence>MEVIHAGTGEIIGNHSDPNTLTDSDSSEQTGCFRCLRRGIPLNCKKQFSQLSKLAGLMCVVQLLVFLIPFVSTVFCGHLGKTELAGVTLATSIVSITGISIGQGLATTCDTFISQTFGSSNLKRVGVILQRAILILLLACCPCWALLINTESILLAFKQSPEVARLSQMYVEIFMPALPIFVGINAAATVTVGNALGAGNVQQAQLSCKISIICAVVISLCVAVIVGSSSDAIAIVFTNDEQIRRRTGIFRGAAKQKIGAVSILVFCYFVCLPIGASLMFATKLGITGWWIGLLTGYSLLDSFYLAIFVNIDWKKAESEAQVRAGVQPAEKRDRGQPMEMQGGSHESILLAFKQSPEVARLSQMYVEIFMPALPAAFLFELQVRYLQSQGILWPQIFTGIVGNVLNALINYIFLFVLDLGVVGSAAANMISQYCLALFLFAYILCKGLHKPTWGGWSVECLQEWGPFVRLAIPSMIMACADLWMIEIGGFLAEITPDNHEEGHSPWQFNSDLEVLHERDSGTLTTVGEVLTFRQLCLRRGLALCSMLVLLAAGILTNMLLPAVFTSGLNETSTVPPTVDNLWTRNTMDQMGQV</sequence>